<feature type="coiled-coil region" evidence="10">
    <location>
        <begin position="165"/>
        <end position="226"/>
    </location>
</feature>
<dbReference type="Pfam" id="PF02463">
    <property type="entry name" value="SMC_N"/>
    <property type="match status" value="1"/>
</dbReference>
<organism evidence="12 13">
    <name type="scientific">Dyadobacter psychrophilus</name>
    <dbReference type="NCBI Taxonomy" id="651661"/>
    <lineage>
        <taxon>Bacteria</taxon>
        <taxon>Pseudomonadati</taxon>
        <taxon>Bacteroidota</taxon>
        <taxon>Cytophagia</taxon>
        <taxon>Cytophagales</taxon>
        <taxon>Spirosomataceae</taxon>
        <taxon>Dyadobacter</taxon>
    </lineage>
</organism>
<evidence type="ECO:0000256" key="1">
    <source>
        <dbReference type="ARBA" id="ARBA00003618"/>
    </source>
</evidence>
<keyword evidence="4" id="KW-0547">Nucleotide-binding</keyword>
<evidence type="ECO:0000256" key="3">
    <source>
        <dbReference type="ARBA" id="ARBA00021315"/>
    </source>
</evidence>
<protein>
    <recommendedName>
        <fullName evidence="3 9">DNA repair protein RecN</fullName>
    </recommendedName>
    <alternativeName>
        <fullName evidence="8 9">Recombination protein N</fullName>
    </alternativeName>
</protein>
<accession>A0A1T5BYZ6</accession>
<evidence type="ECO:0000256" key="9">
    <source>
        <dbReference type="PIRNR" id="PIRNR003128"/>
    </source>
</evidence>
<dbReference type="CDD" id="cd03241">
    <property type="entry name" value="ABC_RecN"/>
    <property type="match status" value="2"/>
</dbReference>
<evidence type="ECO:0000259" key="11">
    <source>
        <dbReference type="Pfam" id="PF02463"/>
    </source>
</evidence>
<gene>
    <name evidence="12" type="ORF">SAMN05660293_00736</name>
</gene>
<dbReference type="GO" id="GO:0043590">
    <property type="term" value="C:bacterial nucleoid"/>
    <property type="evidence" value="ECO:0007669"/>
    <property type="project" value="TreeGrafter"/>
</dbReference>
<sequence length="553" mass="61853">MLSNLLIKNYALIKQLEMSPDPGLNIITGETGAGKSIMLGAIGLLLGNRADVKSLYDSSEKCVIEGSFSLSGYDLAPNFEDENLDYSDECIIRREISVAGKSRAFINDTPVNLDALKRIGSQLLDIHSQHDSVMLGNNEFQLQVVDSFADNSQLLKSYQQDFTTYKEATKAFENLQQEAVKLRKEFDYDQFLFQELDNAKLAGDEQEKLEVELNILENAVEIREKLQLAHTLLDNPDNSILELLKNAANALSQAARLVPVYDAIRERVQSTLIELRDVADEIDQANSSVDIDQGRAELVQERLDLIYTLLKKHQATNIEQLLKIEADLQHKLSIVLNLDDDLIKAEKTAIQAKERMLKSANVLSEKRRKVTKAIEKLILERLSELGIPNASLSIQVTETLPTVNGLDSVAFLFSGNKGIVPQELKQVASGGEFSRLMMVIKYILADKRKLPTIIFDEIDTGVSGEIARKMGKMMLNMAHNHQIIAITHLHQIASSGNAHYFVYKDHSSDKTVSKIKKLTVDERVQEIAQMIGGHNPSETVLVNAREMILKEQT</sequence>
<keyword evidence="6" id="KW-0067">ATP-binding</keyword>
<dbReference type="Gene3D" id="3.40.50.300">
    <property type="entry name" value="P-loop containing nucleotide triphosphate hydrolases"/>
    <property type="match status" value="2"/>
</dbReference>
<evidence type="ECO:0000256" key="8">
    <source>
        <dbReference type="ARBA" id="ARBA00033408"/>
    </source>
</evidence>
<evidence type="ECO:0000256" key="4">
    <source>
        <dbReference type="ARBA" id="ARBA00022741"/>
    </source>
</evidence>
<dbReference type="RefSeq" id="WP_082213285.1">
    <property type="nucleotide sequence ID" value="NZ_FUZA01000001.1"/>
</dbReference>
<dbReference type="STRING" id="651661.SAMN05660293_00736"/>
<evidence type="ECO:0000313" key="12">
    <source>
        <dbReference type="EMBL" id="SKB52361.1"/>
    </source>
</evidence>
<dbReference type="PANTHER" id="PTHR11059">
    <property type="entry name" value="DNA REPAIR PROTEIN RECN"/>
    <property type="match status" value="1"/>
</dbReference>
<dbReference type="GO" id="GO:0006281">
    <property type="term" value="P:DNA repair"/>
    <property type="evidence" value="ECO:0007669"/>
    <property type="project" value="UniProtKB-KW"/>
</dbReference>
<dbReference type="PANTHER" id="PTHR11059:SF0">
    <property type="entry name" value="DNA REPAIR PROTEIN RECN"/>
    <property type="match status" value="1"/>
</dbReference>
<dbReference type="GO" id="GO:0009432">
    <property type="term" value="P:SOS response"/>
    <property type="evidence" value="ECO:0007669"/>
    <property type="project" value="TreeGrafter"/>
</dbReference>
<dbReference type="PIRSF" id="PIRSF003128">
    <property type="entry name" value="RecN"/>
    <property type="match status" value="1"/>
</dbReference>
<dbReference type="InterPro" id="IPR027417">
    <property type="entry name" value="P-loop_NTPase"/>
</dbReference>
<evidence type="ECO:0000256" key="2">
    <source>
        <dbReference type="ARBA" id="ARBA00009441"/>
    </source>
</evidence>
<proteinExistence type="inferred from homology"/>
<dbReference type="OrthoDB" id="9806954at2"/>
<keyword evidence="7 9" id="KW-0234">DNA repair</keyword>
<dbReference type="Proteomes" id="UP000190897">
    <property type="component" value="Unassembled WGS sequence"/>
</dbReference>
<dbReference type="GO" id="GO:0006310">
    <property type="term" value="P:DNA recombination"/>
    <property type="evidence" value="ECO:0007669"/>
    <property type="project" value="InterPro"/>
</dbReference>
<dbReference type="AlphaFoldDB" id="A0A1T5BYZ6"/>
<dbReference type="InterPro" id="IPR003395">
    <property type="entry name" value="RecF/RecN/SMC_N"/>
</dbReference>
<evidence type="ECO:0000256" key="5">
    <source>
        <dbReference type="ARBA" id="ARBA00022763"/>
    </source>
</evidence>
<evidence type="ECO:0000256" key="10">
    <source>
        <dbReference type="SAM" id="Coils"/>
    </source>
</evidence>
<dbReference type="SUPFAM" id="SSF52540">
    <property type="entry name" value="P-loop containing nucleoside triphosphate hydrolases"/>
    <property type="match status" value="2"/>
</dbReference>
<evidence type="ECO:0000256" key="6">
    <source>
        <dbReference type="ARBA" id="ARBA00022840"/>
    </source>
</evidence>
<dbReference type="EMBL" id="FUZA01000001">
    <property type="protein sequence ID" value="SKB52361.1"/>
    <property type="molecule type" value="Genomic_DNA"/>
</dbReference>
<dbReference type="NCBIfam" id="TIGR00634">
    <property type="entry name" value="recN"/>
    <property type="match status" value="1"/>
</dbReference>
<keyword evidence="13" id="KW-1185">Reference proteome</keyword>
<reference evidence="13" key="1">
    <citation type="submission" date="2017-02" db="EMBL/GenBank/DDBJ databases">
        <authorList>
            <person name="Varghese N."/>
            <person name="Submissions S."/>
        </authorList>
    </citation>
    <scope>NUCLEOTIDE SEQUENCE [LARGE SCALE GENOMIC DNA]</scope>
    <source>
        <strain evidence="13">DSM 22270</strain>
    </source>
</reference>
<comment type="similarity">
    <text evidence="2 9">Belongs to the RecN family.</text>
</comment>
<evidence type="ECO:0000256" key="7">
    <source>
        <dbReference type="ARBA" id="ARBA00023204"/>
    </source>
</evidence>
<name>A0A1T5BYZ6_9BACT</name>
<keyword evidence="5 9" id="KW-0227">DNA damage</keyword>
<feature type="domain" description="RecF/RecN/SMC N-terminal" evidence="11">
    <location>
        <begin position="2"/>
        <end position="506"/>
    </location>
</feature>
<comment type="function">
    <text evidence="1 9">May be involved in recombinational repair of damaged DNA.</text>
</comment>
<evidence type="ECO:0000313" key="13">
    <source>
        <dbReference type="Proteomes" id="UP000190897"/>
    </source>
</evidence>
<dbReference type="GO" id="GO:0005524">
    <property type="term" value="F:ATP binding"/>
    <property type="evidence" value="ECO:0007669"/>
    <property type="project" value="UniProtKB-KW"/>
</dbReference>
<keyword evidence="10" id="KW-0175">Coiled coil</keyword>
<dbReference type="InterPro" id="IPR004604">
    <property type="entry name" value="DNA_recomb/repair_RecN"/>
</dbReference>